<dbReference type="Proteomes" id="UP000239724">
    <property type="component" value="Unassembled WGS sequence"/>
</dbReference>
<feature type="transmembrane region" description="Helical" evidence="8">
    <location>
        <begin position="62"/>
        <end position="84"/>
    </location>
</feature>
<evidence type="ECO:0000256" key="2">
    <source>
        <dbReference type="ARBA" id="ARBA00007069"/>
    </source>
</evidence>
<dbReference type="GO" id="GO:0055085">
    <property type="term" value="P:transmembrane transport"/>
    <property type="evidence" value="ECO:0007669"/>
    <property type="project" value="InterPro"/>
</dbReference>
<evidence type="ECO:0000256" key="5">
    <source>
        <dbReference type="ARBA" id="ARBA00022692"/>
    </source>
</evidence>
<comment type="similarity">
    <text evidence="2">Belongs to the binding-protein-dependent transport system permease family. CysTW subfamily.</text>
</comment>
<dbReference type="RefSeq" id="WP_104517422.1">
    <property type="nucleotide sequence ID" value="NZ_NHRY01000047.1"/>
</dbReference>
<keyword evidence="5 8" id="KW-0812">Transmembrane</keyword>
<organism evidence="10 11">
    <name type="scientific">Rhodopila globiformis</name>
    <name type="common">Rhodopseudomonas globiformis</name>
    <dbReference type="NCBI Taxonomy" id="1071"/>
    <lineage>
        <taxon>Bacteria</taxon>
        <taxon>Pseudomonadati</taxon>
        <taxon>Pseudomonadota</taxon>
        <taxon>Alphaproteobacteria</taxon>
        <taxon>Acetobacterales</taxon>
        <taxon>Acetobacteraceae</taxon>
        <taxon>Rhodopila</taxon>
    </lineage>
</organism>
<evidence type="ECO:0000256" key="8">
    <source>
        <dbReference type="RuleBase" id="RU363032"/>
    </source>
</evidence>
<evidence type="ECO:0000256" key="3">
    <source>
        <dbReference type="ARBA" id="ARBA00022448"/>
    </source>
</evidence>
<accession>A0A2S6NMP0</accession>
<evidence type="ECO:0000313" key="10">
    <source>
        <dbReference type="EMBL" id="PPQ37541.1"/>
    </source>
</evidence>
<keyword evidence="4" id="KW-1003">Cell membrane</keyword>
<feature type="transmembrane region" description="Helical" evidence="8">
    <location>
        <begin position="131"/>
        <end position="154"/>
    </location>
</feature>
<gene>
    <name evidence="10" type="ORF">CCS01_03325</name>
</gene>
<comment type="caution">
    <text evidence="10">The sequence shown here is derived from an EMBL/GenBank/DDBJ whole genome shotgun (WGS) entry which is preliminary data.</text>
</comment>
<keyword evidence="3 8" id="KW-0813">Transport</keyword>
<evidence type="ECO:0000256" key="7">
    <source>
        <dbReference type="ARBA" id="ARBA00023136"/>
    </source>
</evidence>
<evidence type="ECO:0000259" key="9">
    <source>
        <dbReference type="PROSITE" id="PS50928"/>
    </source>
</evidence>
<dbReference type="Gene3D" id="1.10.3720.10">
    <property type="entry name" value="MetI-like"/>
    <property type="match status" value="1"/>
</dbReference>
<protein>
    <submittedName>
        <fullName evidence="10">Putrescine ABC transporter permease PotI</fullName>
    </submittedName>
</protein>
<proteinExistence type="inferred from homology"/>
<keyword evidence="7 8" id="KW-0472">Membrane</keyword>
<evidence type="ECO:0000256" key="1">
    <source>
        <dbReference type="ARBA" id="ARBA00004651"/>
    </source>
</evidence>
<dbReference type="PROSITE" id="PS50928">
    <property type="entry name" value="ABC_TM1"/>
    <property type="match status" value="1"/>
</dbReference>
<feature type="transmembrane region" description="Helical" evidence="8">
    <location>
        <begin position="175"/>
        <end position="195"/>
    </location>
</feature>
<dbReference type="EMBL" id="NHRY01000047">
    <property type="protein sequence ID" value="PPQ37541.1"/>
    <property type="molecule type" value="Genomic_DNA"/>
</dbReference>
<feature type="transmembrane region" description="Helical" evidence="8">
    <location>
        <begin position="96"/>
        <end position="119"/>
    </location>
</feature>
<sequence>MRLGAWLIACYAFLYAPIAFLIVFSFNDSRLVTEWSGFSTRWYATLWHDPALIDAALLSLRIAAVSATIACIVGGTAGFALARFGRFPGRGVFEAALAAPLVMPEVITGLSLLLLFVALEQWIGWPAGRGAGTVTFAHASVSVAYVAVVVRGRLADTGETLEQAAMDLYAPPWKAFALVTLPLMAPALVAGWLLAFTLSMDDVVVASFTSGPGASTLPMVVFSMTRLGTTPEIYALATVIVAVVATVLLAVAAASRRWGGRGRGVVRPV</sequence>
<keyword evidence="11" id="KW-1185">Reference proteome</keyword>
<evidence type="ECO:0000256" key="4">
    <source>
        <dbReference type="ARBA" id="ARBA00022475"/>
    </source>
</evidence>
<dbReference type="OrthoDB" id="9782004at2"/>
<dbReference type="AlphaFoldDB" id="A0A2S6NMP0"/>
<dbReference type="InterPro" id="IPR000515">
    <property type="entry name" value="MetI-like"/>
</dbReference>
<name>A0A2S6NMP0_RHOGL</name>
<dbReference type="CDD" id="cd06261">
    <property type="entry name" value="TM_PBP2"/>
    <property type="match status" value="1"/>
</dbReference>
<feature type="transmembrane region" description="Helical" evidence="8">
    <location>
        <begin position="233"/>
        <end position="254"/>
    </location>
</feature>
<evidence type="ECO:0000313" key="11">
    <source>
        <dbReference type="Proteomes" id="UP000239724"/>
    </source>
</evidence>
<dbReference type="GO" id="GO:0005886">
    <property type="term" value="C:plasma membrane"/>
    <property type="evidence" value="ECO:0007669"/>
    <property type="project" value="UniProtKB-SubCell"/>
</dbReference>
<dbReference type="InterPro" id="IPR051789">
    <property type="entry name" value="Bact_Polyamine_Transport"/>
</dbReference>
<dbReference type="Pfam" id="PF00528">
    <property type="entry name" value="BPD_transp_1"/>
    <property type="match status" value="1"/>
</dbReference>
<dbReference type="PANTHER" id="PTHR43848">
    <property type="entry name" value="PUTRESCINE TRANSPORT SYSTEM PERMEASE PROTEIN POTI"/>
    <property type="match status" value="1"/>
</dbReference>
<dbReference type="SUPFAM" id="SSF161098">
    <property type="entry name" value="MetI-like"/>
    <property type="match status" value="1"/>
</dbReference>
<dbReference type="PANTHER" id="PTHR43848:SF2">
    <property type="entry name" value="PUTRESCINE TRANSPORT SYSTEM PERMEASE PROTEIN POTI"/>
    <property type="match status" value="1"/>
</dbReference>
<reference evidence="10 11" key="1">
    <citation type="journal article" date="2018" name="Arch. Microbiol.">
        <title>New insights into the metabolic potential of the phototrophic purple bacterium Rhodopila globiformis DSM 161(T) from its draft genome sequence and evidence for a vanadium-dependent nitrogenase.</title>
        <authorList>
            <person name="Imhoff J.F."/>
            <person name="Rahn T."/>
            <person name="Kunzel S."/>
            <person name="Neulinger S.C."/>
        </authorList>
    </citation>
    <scope>NUCLEOTIDE SEQUENCE [LARGE SCALE GENOMIC DNA]</scope>
    <source>
        <strain evidence="10 11">DSM 161</strain>
    </source>
</reference>
<feature type="transmembrane region" description="Helical" evidence="8">
    <location>
        <begin position="5"/>
        <end position="26"/>
    </location>
</feature>
<evidence type="ECO:0000256" key="6">
    <source>
        <dbReference type="ARBA" id="ARBA00022989"/>
    </source>
</evidence>
<dbReference type="InterPro" id="IPR035906">
    <property type="entry name" value="MetI-like_sf"/>
</dbReference>
<feature type="domain" description="ABC transmembrane type-1" evidence="9">
    <location>
        <begin position="56"/>
        <end position="252"/>
    </location>
</feature>
<keyword evidence="6 8" id="KW-1133">Transmembrane helix</keyword>
<comment type="subcellular location">
    <subcellularLocation>
        <location evidence="1 8">Cell membrane</location>
        <topology evidence="1 8">Multi-pass membrane protein</topology>
    </subcellularLocation>
</comment>